<dbReference type="AlphaFoldDB" id="X6MRR1"/>
<name>X6MRR1_RETFI</name>
<evidence type="ECO:0000313" key="4">
    <source>
        <dbReference type="EMBL" id="ETO16698.1"/>
    </source>
</evidence>
<keyword evidence="2" id="KW-0677">Repeat</keyword>
<dbReference type="PRINTS" id="PR00320">
    <property type="entry name" value="GPROTEINBRPT"/>
</dbReference>
<dbReference type="PROSITE" id="PS50294">
    <property type="entry name" value="WD_REPEATS_REGION"/>
    <property type="match status" value="2"/>
</dbReference>
<dbReference type="PANTHER" id="PTHR19848">
    <property type="entry name" value="WD40 REPEAT PROTEIN"/>
    <property type="match status" value="1"/>
</dbReference>
<dbReference type="InterPro" id="IPR020472">
    <property type="entry name" value="WD40_PAC1"/>
</dbReference>
<gene>
    <name evidence="4" type="ORF">RFI_20642</name>
</gene>
<dbReference type="InterPro" id="IPR019775">
    <property type="entry name" value="WD40_repeat_CS"/>
</dbReference>
<dbReference type="Pfam" id="PF00400">
    <property type="entry name" value="WD40"/>
    <property type="match status" value="6"/>
</dbReference>
<reference evidence="4 5" key="1">
    <citation type="journal article" date="2013" name="Curr. Biol.">
        <title>The Genome of the Foraminiferan Reticulomyxa filosa.</title>
        <authorList>
            <person name="Glockner G."/>
            <person name="Hulsmann N."/>
            <person name="Schleicher M."/>
            <person name="Noegel A.A."/>
            <person name="Eichinger L."/>
            <person name="Gallinger C."/>
            <person name="Pawlowski J."/>
            <person name="Sierra R."/>
            <person name="Euteneuer U."/>
            <person name="Pillet L."/>
            <person name="Moustafa A."/>
            <person name="Platzer M."/>
            <person name="Groth M."/>
            <person name="Szafranski K."/>
            <person name="Schliwa M."/>
        </authorList>
    </citation>
    <scope>NUCLEOTIDE SEQUENCE [LARGE SCALE GENOMIC DNA]</scope>
</reference>
<evidence type="ECO:0000313" key="5">
    <source>
        <dbReference type="Proteomes" id="UP000023152"/>
    </source>
</evidence>
<dbReference type="PANTHER" id="PTHR19848:SF8">
    <property type="entry name" value="F-BOX AND WD REPEAT DOMAIN CONTAINING 7"/>
    <property type="match status" value="1"/>
</dbReference>
<evidence type="ECO:0000256" key="1">
    <source>
        <dbReference type="ARBA" id="ARBA00022574"/>
    </source>
</evidence>
<accession>X6MRR1</accession>
<dbReference type="SUPFAM" id="SSF50978">
    <property type="entry name" value="WD40 repeat-like"/>
    <property type="match status" value="1"/>
</dbReference>
<dbReference type="EMBL" id="ASPP01017940">
    <property type="protein sequence ID" value="ETO16698.1"/>
    <property type="molecule type" value="Genomic_DNA"/>
</dbReference>
<proteinExistence type="predicted"/>
<dbReference type="InterPro" id="IPR001680">
    <property type="entry name" value="WD40_rpt"/>
</dbReference>
<dbReference type="PROSITE" id="PS50082">
    <property type="entry name" value="WD_REPEATS_2"/>
    <property type="match status" value="5"/>
</dbReference>
<dbReference type="Gene3D" id="2.130.10.10">
    <property type="entry name" value="YVTN repeat-like/Quinoprotein amine dehydrogenase"/>
    <property type="match status" value="2"/>
</dbReference>
<dbReference type="Proteomes" id="UP000023152">
    <property type="component" value="Unassembled WGS sequence"/>
</dbReference>
<comment type="caution">
    <text evidence="4">The sequence shown here is derived from an EMBL/GenBank/DDBJ whole genome shotgun (WGS) entry which is preliminary data.</text>
</comment>
<protein>
    <submittedName>
        <fullName evidence="4">WD-40 repeat protein</fullName>
    </submittedName>
</protein>
<keyword evidence="1 3" id="KW-0853">WD repeat</keyword>
<dbReference type="PROSITE" id="PS00678">
    <property type="entry name" value="WD_REPEATS_1"/>
    <property type="match status" value="5"/>
</dbReference>
<evidence type="ECO:0000256" key="2">
    <source>
        <dbReference type="ARBA" id="ARBA00022737"/>
    </source>
</evidence>
<dbReference type="InterPro" id="IPR036322">
    <property type="entry name" value="WD40_repeat_dom_sf"/>
</dbReference>
<dbReference type="InterPro" id="IPR015943">
    <property type="entry name" value="WD40/YVTN_repeat-like_dom_sf"/>
</dbReference>
<dbReference type="CDD" id="cd00200">
    <property type="entry name" value="WD40"/>
    <property type="match status" value="1"/>
</dbReference>
<feature type="repeat" description="WD" evidence="3">
    <location>
        <begin position="304"/>
        <end position="355"/>
    </location>
</feature>
<organism evidence="4 5">
    <name type="scientific">Reticulomyxa filosa</name>
    <dbReference type="NCBI Taxonomy" id="46433"/>
    <lineage>
        <taxon>Eukaryota</taxon>
        <taxon>Sar</taxon>
        <taxon>Rhizaria</taxon>
        <taxon>Retaria</taxon>
        <taxon>Foraminifera</taxon>
        <taxon>Monothalamids</taxon>
        <taxon>Reticulomyxidae</taxon>
        <taxon>Reticulomyxa</taxon>
    </lineage>
</organism>
<dbReference type="SMART" id="SM00320">
    <property type="entry name" value="WD40"/>
    <property type="match status" value="7"/>
</dbReference>
<keyword evidence="5" id="KW-1185">Reference proteome</keyword>
<feature type="repeat" description="WD" evidence="3">
    <location>
        <begin position="255"/>
        <end position="303"/>
    </location>
</feature>
<feature type="repeat" description="WD" evidence="3">
    <location>
        <begin position="101"/>
        <end position="148"/>
    </location>
</feature>
<feature type="repeat" description="WD" evidence="3">
    <location>
        <begin position="149"/>
        <end position="192"/>
    </location>
</feature>
<evidence type="ECO:0000256" key="3">
    <source>
        <dbReference type="PROSITE-ProRule" id="PRU00221"/>
    </source>
</evidence>
<feature type="repeat" description="WD" evidence="3">
    <location>
        <begin position="74"/>
        <end position="100"/>
    </location>
</feature>
<sequence length="405" mass="45965">MRTIFKKKQAIERATILYNEKKALIQLSEEEDIQLIIHHWVRILNVKLGWIHDFDKLVAKFVKIFCIDYSAFDDSQFICSGSNDNTVRVWNIETNKQIQSFNGHSSSVFCTKFSPYHYYNHHRNVICSSSHDKTICFWDIKDNKQLQVFNGCTGWVGGIEFSPFNGGRYLCSGSYDKTICLWDVETSKLLYVFKGHEDCVWCVDISPLQSDNNNNTNKSNSIGVIGGNGYTICSGSFDDTICTWDIETAKQLVLFKGHDGWIRSVKYGSNKLRNSDGANTILSGSNDCSVRLWDIRSGQQAQIFKGHSNSVKVVEYSPFVENNSRIGGSSNVICSGSFDNTIRFWDIRSNKNTLHVINGDGFEDCGIFCLKFLLSKKKEMKCNNNSDADVHLCYGSYKGAIRIWG</sequence>